<reference evidence="1 2" key="1">
    <citation type="submission" date="2015-01" db="EMBL/GenBank/DDBJ databases">
        <title>The Genome Sequence of Exophiala sideris CBS121828.</title>
        <authorList>
            <consortium name="The Broad Institute Genomics Platform"/>
            <person name="Cuomo C."/>
            <person name="de Hoog S."/>
            <person name="Gorbushina A."/>
            <person name="Stielow B."/>
            <person name="Teixiera M."/>
            <person name="Abouelleil A."/>
            <person name="Chapman S.B."/>
            <person name="Priest M."/>
            <person name="Young S.K."/>
            <person name="Wortman J."/>
            <person name="Nusbaum C."/>
            <person name="Birren B."/>
        </authorList>
    </citation>
    <scope>NUCLEOTIDE SEQUENCE [LARGE SCALE GENOMIC DNA]</scope>
    <source>
        <strain evidence="1 2">CBS 121828</strain>
    </source>
</reference>
<sequence>MFDFYFMFSAQINPRSSHSQNGQLVLVVAVLPVPDQEQPMDCRYVPRQAARNSSVVQDRMTRPRSLSVASRPGPVVSSCRRNVIESIWGSNGCTCLMYIRSASPTSLGSIT</sequence>
<evidence type="ECO:0000313" key="2">
    <source>
        <dbReference type="Proteomes" id="UP000053599"/>
    </source>
</evidence>
<dbReference type="AlphaFoldDB" id="A0A0D1Z8Y5"/>
<evidence type="ECO:0000313" key="1">
    <source>
        <dbReference type="EMBL" id="KIV83228.1"/>
    </source>
</evidence>
<dbReference type="Proteomes" id="UP000053599">
    <property type="component" value="Unassembled WGS sequence"/>
</dbReference>
<accession>A0A0D1Z8Y5</accession>
<gene>
    <name evidence="1" type="ORF">PV11_05275</name>
</gene>
<name>A0A0D1Z8Y5_9EURO</name>
<proteinExistence type="predicted"/>
<dbReference type="EMBL" id="KN846952">
    <property type="protein sequence ID" value="KIV83228.1"/>
    <property type="molecule type" value="Genomic_DNA"/>
</dbReference>
<protein>
    <submittedName>
        <fullName evidence="1">Uncharacterized protein</fullName>
    </submittedName>
</protein>
<dbReference type="HOGENOM" id="CLU_2158396_0_0_1"/>
<organism evidence="1 2">
    <name type="scientific">Exophiala sideris</name>
    <dbReference type="NCBI Taxonomy" id="1016849"/>
    <lineage>
        <taxon>Eukaryota</taxon>
        <taxon>Fungi</taxon>
        <taxon>Dikarya</taxon>
        <taxon>Ascomycota</taxon>
        <taxon>Pezizomycotina</taxon>
        <taxon>Eurotiomycetes</taxon>
        <taxon>Chaetothyriomycetidae</taxon>
        <taxon>Chaetothyriales</taxon>
        <taxon>Herpotrichiellaceae</taxon>
        <taxon>Exophiala</taxon>
    </lineage>
</organism>